<sequence>VRRRNGAGPPPAAVPLDRRPAPRTAQVRHGRRHHLGDRHRGVPRPEEHRAGGEAAHRQGHRGAGGHDRVLRAEPRVVLPHPRRPGAPPRGRAVLPRQRRRRGRLQRPAGRVALRAAPVGARGEPVLAGGGRLRVRPDRRRAAGHGLPLVGVPPVRLPGRERAAAGARHAL</sequence>
<protein>
    <submittedName>
        <fullName evidence="2">Uncharacterized protein</fullName>
    </submittedName>
</protein>
<feature type="compositionally biased region" description="Basic residues" evidence="1">
    <location>
        <begin position="26"/>
        <end position="37"/>
    </location>
</feature>
<feature type="compositionally biased region" description="Basic and acidic residues" evidence="1">
    <location>
        <begin position="38"/>
        <end position="56"/>
    </location>
</feature>
<gene>
    <name evidence="2" type="ORF">AVDCRST_MAG66-2001</name>
</gene>
<name>A0A6J4PE24_9PSEU</name>
<dbReference type="AlphaFoldDB" id="A0A6J4PE24"/>
<organism evidence="2">
    <name type="scientific">uncultured Pseudonocardia sp</name>
    <dbReference type="NCBI Taxonomy" id="211455"/>
    <lineage>
        <taxon>Bacteria</taxon>
        <taxon>Bacillati</taxon>
        <taxon>Actinomycetota</taxon>
        <taxon>Actinomycetes</taxon>
        <taxon>Pseudonocardiales</taxon>
        <taxon>Pseudonocardiaceae</taxon>
        <taxon>Pseudonocardia</taxon>
        <taxon>environmental samples</taxon>
    </lineage>
</organism>
<feature type="compositionally biased region" description="Basic and acidic residues" evidence="1">
    <location>
        <begin position="64"/>
        <end position="74"/>
    </location>
</feature>
<accession>A0A6J4PE24</accession>
<proteinExistence type="predicted"/>
<feature type="region of interest" description="Disordered" evidence="1">
    <location>
        <begin position="1"/>
        <end position="110"/>
    </location>
</feature>
<feature type="non-terminal residue" evidence="2">
    <location>
        <position position="170"/>
    </location>
</feature>
<feature type="non-terminal residue" evidence="2">
    <location>
        <position position="1"/>
    </location>
</feature>
<evidence type="ECO:0000256" key="1">
    <source>
        <dbReference type="SAM" id="MobiDB-lite"/>
    </source>
</evidence>
<evidence type="ECO:0000313" key="2">
    <source>
        <dbReference type="EMBL" id="CAA9410269.1"/>
    </source>
</evidence>
<reference evidence="2" key="1">
    <citation type="submission" date="2020-02" db="EMBL/GenBank/DDBJ databases">
        <authorList>
            <person name="Meier V. D."/>
        </authorList>
    </citation>
    <scope>NUCLEOTIDE SEQUENCE</scope>
    <source>
        <strain evidence="2">AVDCRST_MAG66</strain>
    </source>
</reference>
<dbReference type="EMBL" id="CADCUS010000288">
    <property type="protein sequence ID" value="CAA9410269.1"/>
    <property type="molecule type" value="Genomic_DNA"/>
</dbReference>